<evidence type="ECO:0000313" key="4">
    <source>
        <dbReference type="Proteomes" id="UP000593563"/>
    </source>
</evidence>
<dbReference type="AlphaFoldDB" id="A0A6L5B9T5"/>
<evidence type="ECO:0000313" key="3">
    <source>
        <dbReference type="EMBL" id="KAF1002280.1"/>
    </source>
</evidence>
<comment type="caution">
    <text evidence="3">The sequence shown here is derived from an EMBL/GenBank/DDBJ whole genome shotgun (WGS) entry which is preliminary data.</text>
</comment>
<keyword evidence="4" id="KW-1185">Reference proteome</keyword>
<organism evidence="3 4">
    <name type="scientific">Apium graveolens</name>
    <name type="common">Celery</name>
    <dbReference type="NCBI Taxonomy" id="4045"/>
    <lineage>
        <taxon>Eukaryota</taxon>
        <taxon>Viridiplantae</taxon>
        <taxon>Streptophyta</taxon>
        <taxon>Embryophyta</taxon>
        <taxon>Tracheophyta</taxon>
        <taxon>Spermatophyta</taxon>
        <taxon>Magnoliopsida</taxon>
        <taxon>eudicotyledons</taxon>
        <taxon>Gunneridae</taxon>
        <taxon>Pentapetalae</taxon>
        <taxon>asterids</taxon>
        <taxon>campanulids</taxon>
        <taxon>Apiales</taxon>
        <taxon>Apiaceae</taxon>
        <taxon>Apioideae</taxon>
        <taxon>apioid superclade</taxon>
        <taxon>Apieae</taxon>
        <taxon>Apium</taxon>
    </lineage>
</organism>
<dbReference type="Proteomes" id="UP000593563">
    <property type="component" value="Unassembled WGS sequence"/>
</dbReference>
<dbReference type="PANTHER" id="PTHR34775:SF6">
    <property type="entry name" value="TRANSMEMBRANE PROTEIN"/>
    <property type="match status" value="1"/>
</dbReference>
<proteinExistence type="predicted"/>
<sequence length="762" mass="85510">MSPTISAAQKAAALVPRKKILADRNEGFSFTIGSAHSIRSNCSTGYDCDDEHNSFGGDLVLEKKILADRNEGLTFSISPKPLVGSAHSERSNCSTGKNCDDDQISFDGDWVLEKKPYDPLTNYLSPRPKFLRYNPNKKRRIFLCGEDEFEKMKDGLGFVSTSSSVEFQKVVEGKEVEEGGVKKRVEELERTESDCNGCDLEETEEAGESEEFEEEKDEKCWSFLRFLKFLLVLGSLFLSTAFMYSMDSPDSFLTREAVWDSRGGFVNQTNVHEEVVLRKEFVISEFEVLDGKEEETHFSSLQIVTQNDVVDNAFAEAGIYEDNGNGMLESISKLPQATIERFEDIYNDELMRKAEASDTLLRAEPNESEVNTDNKVVHSEAEALDSRVIECIRNLEMESIDEVVFNQVPIAESVEVYESFQKDLFFEIEPSNDTLPWAESEVSEGNAKCEVLHSETEGLDSRVNEYTRDQEIESTEAFDQVHSAKTVEIFESFQEDLFSEIEPSTKLNAENVMMESEEMKLQLSVLVLAVFFSIAAALGFLYQLQRINGKATSFPAQNNNGKEDSLPMETLHQNAEPAIAAHQIHNGIAICGAKEDKTKKVESIISPSTTPFPPMKEATEELSGQRLAPKVELLGELVIGEEANGSFKSNKRRRVLASEVKNDSNHLFTETTISHSKAPLVQDQRYSPQFELSNASDSSSRKKKSVSKKKVKLLASFYHKLGSTHFIACYICFFRKCLNGSLFCTQAGKQKWGSEYGEFNSS</sequence>
<keyword evidence="1" id="KW-0472">Membrane</keyword>
<dbReference type="EMBL" id="WRXP01001503">
    <property type="protein sequence ID" value="KAF1002280.1"/>
    <property type="molecule type" value="Genomic_DNA"/>
</dbReference>
<dbReference type="EMBL" id="WRXP01001504">
    <property type="protein sequence ID" value="KAF1002267.1"/>
    <property type="molecule type" value="Genomic_DNA"/>
</dbReference>
<protein>
    <submittedName>
        <fullName evidence="3">Uncharacterized protein</fullName>
    </submittedName>
</protein>
<evidence type="ECO:0000256" key="1">
    <source>
        <dbReference type="SAM" id="Phobius"/>
    </source>
</evidence>
<accession>A0A6L5B9T5</accession>
<feature type="transmembrane region" description="Helical" evidence="1">
    <location>
        <begin position="523"/>
        <end position="542"/>
    </location>
</feature>
<gene>
    <name evidence="2" type="ORF">AG4045_002331</name>
    <name evidence="3" type="ORF">AG4045_003272</name>
</gene>
<keyword evidence="1" id="KW-1133">Transmembrane helix</keyword>
<keyword evidence="1" id="KW-0812">Transmembrane</keyword>
<dbReference type="PANTHER" id="PTHR34775">
    <property type="entry name" value="TRANSMEMBRANE PROTEIN"/>
    <property type="match status" value="1"/>
</dbReference>
<evidence type="ECO:0000313" key="2">
    <source>
        <dbReference type="EMBL" id="KAF1002267.1"/>
    </source>
</evidence>
<name>A0A6L5B9T5_APIGR</name>
<reference evidence="3" key="1">
    <citation type="submission" date="2020-01" db="EMBL/GenBank/DDBJ databases">
        <title>The Celery Genome Sequence Reveals Sequential Paleo-tetraploidization, Resistance Gene Elimination, Karyotype Evolution, and Functional Innovation in Apiales.</title>
        <authorList>
            <person name="Song X."/>
        </authorList>
    </citation>
    <scope>NUCLEOTIDE SEQUENCE</scope>
    <source>
        <tissue evidence="3">Leaf</tissue>
    </source>
</reference>